<dbReference type="SUPFAM" id="SSF48452">
    <property type="entry name" value="TPR-like"/>
    <property type="match status" value="1"/>
</dbReference>
<dbReference type="Gene3D" id="1.25.40.10">
    <property type="entry name" value="Tetratricopeptide repeat domain"/>
    <property type="match status" value="1"/>
</dbReference>
<dbReference type="AlphaFoldDB" id="A0A8B8IY10"/>
<gene>
    <name evidence="2" type="primary">LOC113404807</name>
</gene>
<dbReference type="Proteomes" id="UP001652626">
    <property type="component" value="Chromosome 8"/>
</dbReference>
<dbReference type="InterPro" id="IPR011990">
    <property type="entry name" value="TPR-like_helical_dom_sf"/>
</dbReference>
<name>A0A8B8IY10_VANTA</name>
<evidence type="ECO:0000313" key="2">
    <source>
        <dbReference type="RefSeq" id="XP_026501647.2"/>
    </source>
</evidence>
<dbReference type="GeneID" id="113404807"/>
<sequence length="917" mass="101533">MKKVSKTPILSEKSSIYGEFEDDFDYPCSISLSLILEGISFGPGDWIFLIIFNGIILSEIKWKHKMEINLETLPLDLKLSSHQSLIAEQPLIFIVRNTGGKGAKDLDPLLNADNRVGATVDLLPLLIGEEKIILKVPLLMINTGLSSGCAVYVCAKLSGETNNTRIPLMITMLSAHCLPVAKEGTVYLSAISLNGLHDPISFNFGMSLSSFNASKIVWAAASNGGLAANTAFNIPSEDIYIPKNVKPEDSDTCNSVYWNAMNRVLIDPQRFRERINSEFLIEIAGVPRFGKIDIRGRYMAFINLGVLLEPGQFGVTVCAKLLFYNEADLPKGVGGLLDLPPTSAKISARETDLILDDYGHESYILLRFDLFEPLTAKAKIASLFEIIGFPPPQGSAVLQSELGIEASHEDPIIDARLIRNESGALSVHKELNSLTCKGTLLMNQSIKRTAANRLLFRIRSMLKQFPPGECSNIELQDIITAQHAASRRAVTSSFAPQLPQPMPSSRIASARSRLAGDKRIAEAHIDKNLRAAPRHPRSLLSKALRCLEEDNESAARDYLLEAISSQSRNRYLLWMFGGIGYNDRQGEISAAAFRIAVKGDSSDGTTGAIGWAALHALYHHNNNFYAAFVAARKMRKSCELPREWKKFLQRWVDTSGEEEIFWMPGLLNADNPMLIASAFFLCLRCYNFSERLLLCIEEGCVTQGSRLHLKTKISVDIFYLRAASLILRRKLDKALQLTELGIKKFGPSAIMSQMHATCITCLRGWDGECEKAFTEADRTGVEPCPWLLLQAAIGGLQSNPLCALQRAARAHKIAPSAHSALVIGRVYVKIGEESFAERWLSAAVKFEPLLADGWAYLALLAMYDRNIDKGRTLLRTAKQAGSVSNEIEQELKKLMKIVRANALPDLLVKDLCFCEYY</sequence>
<dbReference type="RefSeq" id="XP_026501647.2">
    <property type="nucleotide sequence ID" value="XM_026645862.2"/>
</dbReference>
<proteinExistence type="predicted"/>
<protein>
    <submittedName>
        <fullName evidence="2">Uncharacterized protein LOC113404807</fullName>
    </submittedName>
</protein>
<keyword evidence="1" id="KW-1185">Reference proteome</keyword>
<organism evidence="1 2">
    <name type="scientific">Vanessa tameamea</name>
    <name type="common">Kamehameha butterfly</name>
    <dbReference type="NCBI Taxonomy" id="334116"/>
    <lineage>
        <taxon>Eukaryota</taxon>
        <taxon>Metazoa</taxon>
        <taxon>Ecdysozoa</taxon>
        <taxon>Arthropoda</taxon>
        <taxon>Hexapoda</taxon>
        <taxon>Insecta</taxon>
        <taxon>Pterygota</taxon>
        <taxon>Neoptera</taxon>
        <taxon>Endopterygota</taxon>
        <taxon>Lepidoptera</taxon>
        <taxon>Glossata</taxon>
        <taxon>Ditrysia</taxon>
        <taxon>Papilionoidea</taxon>
        <taxon>Nymphalidae</taxon>
        <taxon>Nymphalinae</taxon>
        <taxon>Vanessa</taxon>
    </lineage>
</organism>
<accession>A0A8B8IY10</accession>
<dbReference type="OrthoDB" id="7391364at2759"/>
<reference evidence="2" key="1">
    <citation type="submission" date="2025-08" db="UniProtKB">
        <authorList>
            <consortium name="RefSeq"/>
        </authorList>
    </citation>
    <scope>IDENTIFICATION</scope>
    <source>
        <tissue evidence="2">Whole body</tissue>
    </source>
</reference>
<evidence type="ECO:0000313" key="1">
    <source>
        <dbReference type="Proteomes" id="UP001652626"/>
    </source>
</evidence>
<dbReference type="OMA" id="NASKIVW"/>